<accession>A0AAE0RS92</accession>
<evidence type="ECO:0000259" key="2">
    <source>
        <dbReference type="Pfam" id="PF22964"/>
    </source>
</evidence>
<dbReference type="GO" id="GO:0031462">
    <property type="term" value="C:Cul2-RING ubiquitin ligase complex"/>
    <property type="evidence" value="ECO:0007669"/>
    <property type="project" value="TreeGrafter"/>
</dbReference>
<proteinExistence type="predicted"/>
<reference evidence="3" key="1">
    <citation type="journal article" date="2021" name="Genome Biol. Evol.">
        <title>A High-Quality Reference Genome for a Parasitic Bivalve with Doubly Uniparental Inheritance (Bivalvia: Unionida).</title>
        <authorList>
            <person name="Smith C.H."/>
        </authorList>
    </citation>
    <scope>NUCLEOTIDE SEQUENCE</scope>
    <source>
        <strain evidence="3">CHS0354</strain>
    </source>
</reference>
<dbReference type="Gene3D" id="1.25.10.10">
    <property type="entry name" value="Leucine-rich Repeat Variant"/>
    <property type="match status" value="1"/>
</dbReference>
<dbReference type="InterPro" id="IPR055142">
    <property type="entry name" value="ZER1-like_C"/>
</dbReference>
<name>A0AAE0RS92_9BIVA</name>
<organism evidence="3 4">
    <name type="scientific">Potamilus streckersoni</name>
    <dbReference type="NCBI Taxonomy" id="2493646"/>
    <lineage>
        <taxon>Eukaryota</taxon>
        <taxon>Metazoa</taxon>
        <taxon>Spiralia</taxon>
        <taxon>Lophotrochozoa</taxon>
        <taxon>Mollusca</taxon>
        <taxon>Bivalvia</taxon>
        <taxon>Autobranchia</taxon>
        <taxon>Heteroconchia</taxon>
        <taxon>Palaeoheterodonta</taxon>
        <taxon>Unionida</taxon>
        <taxon>Unionoidea</taxon>
        <taxon>Unionidae</taxon>
        <taxon>Ambleminae</taxon>
        <taxon>Lampsilini</taxon>
        <taxon>Potamilus</taxon>
    </lineage>
</organism>
<dbReference type="AlphaFoldDB" id="A0AAE0RS92"/>
<evidence type="ECO:0000256" key="1">
    <source>
        <dbReference type="ARBA" id="ARBA00022786"/>
    </source>
</evidence>
<dbReference type="SUPFAM" id="SSF48371">
    <property type="entry name" value="ARM repeat"/>
    <property type="match status" value="1"/>
</dbReference>
<dbReference type="Pfam" id="PF22964">
    <property type="entry name" value="ZER1-like_2nd"/>
    <property type="match status" value="1"/>
</dbReference>
<dbReference type="InterPro" id="IPR011989">
    <property type="entry name" value="ARM-like"/>
</dbReference>
<dbReference type="InterPro" id="IPR016024">
    <property type="entry name" value="ARM-type_fold"/>
</dbReference>
<dbReference type="EMBL" id="JAEAOA010001516">
    <property type="protein sequence ID" value="KAK3578395.1"/>
    <property type="molecule type" value="Genomic_DNA"/>
</dbReference>
<dbReference type="PANTHER" id="PTHR12904:SF22">
    <property type="entry name" value="ZYG-11 FAMILY MEMBER B, CELL CYCLE REGULATOR"/>
    <property type="match status" value="1"/>
</dbReference>
<comment type="caution">
    <text evidence="3">The sequence shown here is derived from an EMBL/GenBank/DDBJ whole genome shotgun (WGS) entry which is preliminary data.</text>
</comment>
<keyword evidence="1" id="KW-0833">Ubl conjugation pathway</keyword>
<sequence length="576" mass="65552">MAAIMRPILQAMKLYAGGYCKMVVIEVKEFLRSHSSIQFIGLALTPACNYSCFLGDKEFETLTITGEANERQILESLRRYTNRSVYMHATLRALFPSTSEMSLPREDLLKLILLALKQNPDDADVYDAGLSCVFNLLNHELGTKVHPTCLKEIVNRTLQAMTNFPRDVKYCAATAADDGHPSVSMRTINVINSLEVGLEMVSPNIARKSPLQWGDMDVQIQKLAVYILYRLRKKKILEDMISDFDNAATLIMESLCSFDVPGMTYRCVYMLSSLTAKISTSDIVLRNRMDLCFYNGANNRELPDGKIIFGSSITQYIKYGIERIKTKISIDLGSNRRYIQKVLQIVEKSIVNHQIELFLEDLLFMFGNLTVNSSVACQVFVSEGGFELFLRLFQTSHDLASCEKEEVEHLLLQTLFNMVTEEELHPSIMCLDLLLVLKQLMQSDFNFVKFMAATVLSQLACKGENKRFMEDSKTGILDHLNRLGLSWQHPEEQLIYCRSLNIFFPLLNCFETPAVQLWALRLIEHSCMKNGQLYCRMLEDEGGITILCKLAEDSQTNESAVRIIRAILQMVEQNTQ</sequence>
<dbReference type="Proteomes" id="UP001195483">
    <property type="component" value="Unassembled WGS sequence"/>
</dbReference>
<keyword evidence="4" id="KW-1185">Reference proteome</keyword>
<protein>
    <recommendedName>
        <fullName evidence="2">Protein zer-1 homolog-like C-terminal domain-containing protein</fullName>
    </recommendedName>
</protein>
<evidence type="ECO:0000313" key="4">
    <source>
        <dbReference type="Proteomes" id="UP001195483"/>
    </source>
</evidence>
<dbReference type="InterPro" id="IPR051341">
    <property type="entry name" value="Zyg-11_UBL_adapter"/>
</dbReference>
<reference evidence="3" key="2">
    <citation type="journal article" date="2021" name="Genome Biol. Evol.">
        <title>Developing a high-quality reference genome for a parasitic bivalve with doubly uniparental inheritance (Bivalvia: Unionida).</title>
        <authorList>
            <person name="Smith C.H."/>
        </authorList>
    </citation>
    <scope>NUCLEOTIDE SEQUENCE</scope>
    <source>
        <strain evidence="3">CHS0354</strain>
        <tissue evidence="3">Mantle</tissue>
    </source>
</reference>
<gene>
    <name evidence="3" type="ORF">CHS0354_025489</name>
</gene>
<dbReference type="PANTHER" id="PTHR12904">
    <property type="match status" value="1"/>
</dbReference>
<feature type="domain" description="Protein zer-1 homolog-like C-terminal" evidence="2">
    <location>
        <begin position="323"/>
        <end position="572"/>
    </location>
</feature>
<evidence type="ECO:0000313" key="3">
    <source>
        <dbReference type="EMBL" id="KAK3578395.1"/>
    </source>
</evidence>
<reference evidence="3" key="3">
    <citation type="submission" date="2023-05" db="EMBL/GenBank/DDBJ databases">
        <authorList>
            <person name="Smith C.H."/>
        </authorList>
    </citation>
    <scope>NUCLEOTIDE SEQUENCE</scope>
    <source>
        <strain evidence="3">CHS0354</strain>
        <tissue evidence="3">Mantle</tissue>
    </source>
</reference>